<dbReference type="EMBL" id="BMFC01000012">
    <property type="protein sequence ID" value="GGC16232.1"/>
    <property type="molecule type" value="Genomic_DNA"/>
</dbReference>
<evidence type="ECO:0000313" key="1">
    <source>
        <dbReference type="EMBL" id="GGC16232.1"/>
    </source>
</evidence>
<gene>
    <name evidence="1" type="ORF">GCM10011363_35760</name>
</gene>
<comment type="caution">
    <text evidence="1">The sequence shown here is derived from an EMBL/GenBank/DDBJ whole genome shotgun (WGS) entry which is preliminary data.</text>
</comment>
<evidence type="ECO:0008006" key="3">
    <source>
        <dbReference type="Google" id="ProtNLM"/>
    </source>
</evidence>
<protein>
    <recommendedName>
        <fullName evidence="3">Site-specific DNA-methyltransferase (adenine-specific)</fullName>
    </recommendedName>
</protein>
<organism evidence="1 2">
    <name type="scientific">Marivita lacus</name>
    <dbReference type="NCBI Taxonomy" id="1323742"/>
    <lineage>
        <taxon>Bacteria</taxon>
        <taxon>Pseudomonadati</taxon>
        <taxon>Pseudomonadota</taxon>
        <taxon>Alphaproteobacteria</taxon>
        <taxon>Rhodobacterales</taxon>
        <taxon>Roseobacteraceae</taxon>
        <taxon>Marivita</taxon>
    </lineage>
</organism>
<sequence length="165" mass="18403">MLDSQSAAFAERVWDHASRLGNNAPRIADEMMEAAFPLTCTQARQEGALRMLRTGIISEVKRILRNRDDRGHQADFAEVCAAFAPLVKDLRSKSYFVESAAEYVSVPDMITEPELLDDARRFMRRKGIECVAEADRLDALFAAVTAAPAIQPLPNPDFNLGKRVH</sequence>
<accession>A0ABQ1KZR6</accession>
<dbReference type="RefSeq" id="WP_188483463.1">
    <property type="nucleotide sequence ID" value="NZ_BMFC01000012.1"/>
</dbReference>
<proteinExistence type="predicted"/>
<dbReference type="Proteomes" id="UP000645462">
    <property type="component" value="Unassembled WGS sequence"/>
</dbReference>
<reference evidence="2" key="1">
    <citation type="journal article" date="2019" name="Int. J. Syst. Evol. Microbiol.">
        <title>The Global Catalogue of Microorganisms (GCM) 10K type strain sequencing project: providing services to taxonomists for standard genome sequencing and annotation.</title>
        <authorList>
            <consortium name="The Broad Institute Genomics Platform"/>
            <consortium name="The Broad Institute Genome Sequencing Center for Infectious Disease"/>
            <person name="Wu L."/>
            <person name="Ma J."/>
        </authorList>
    </citation>
    <scope>NUCLEOTIDE SEQUENCE [LARGE SCALE GENOMIC DNA]</scope>
    <source>
        <strain evidence="2">CGMCC 1.12478</strain>
    </source>
</reference>
<name>A0ABQ1KZR6_9RHOB</name>
<keyword evidence="2" id="KW-1185">Reference proteome</keyword>
<evidence type="ECO:0000313" key="2">
    <source>
        <dbReference type="Proteomes" id="UP000645462"/>
    </source>
</evidence>